<dbReference type="SMART" id="SM00448">
    <property type="entry name" value="REC"/>
    <property type="match status" value="1"/>
</dbReference>
<evidence type="ECO:0000256" key="9">
    <source>
        <dbReference type="ARBA" id="ARBA00022840"/>
    </source>
</evidence>
<comment type="catalytic activity">
    <reaction evidence="1">
        <text>ATP + protein L-histidine = ADP + protein N-phospho-L-histidine.</text>
        <dbReference type="EC" id="2.7.13.3"/>
    </reaction>
</comment>
<dbReference type="InterPro" id="IPR013767">
    <property type="entry name" value="PAS_fold"/>
</dbReference>
<dbReference type="Gene3D" id="1.10.287.130">
    <property type="match status" value="1"/>
</dbReference>
<evidence type="ECO:0000259" key="17">
    <source>
        <dbReference type="PROSITE" id="PS50112"/>
    </source>
</evidence>
<evidence type="ECO:0000256" key="1">
    <source>
        <dbReference type="ARBA" id="ARBA00000085"/>
    </source>
</evidence>
<dbReference type="FunFam" id="3.30.450.20:FF:000060">
    <property type="entry name" value="Sensor protein FixL"/>
    <property type="match status" value="1"/>
</dbReference>
<dbReference type="InterPro" id="IPR005467">
    <property type="entry name" value="His_kinase_dom"/>
</dbReference>
<sequence length="515" mass="56157">MADDLEPSLAGQASKLRAILQSALDAIITIDSRGHITTVNPAAEKLFGYEQSEFLGRNVNFLMPEPYHREHDGYINNYLATGRRKIIGIGREVTGRRRDGSTFPMHLAVSEFQIDGERHFTGIIHDLSAHKATERALRQAQKMEAMGQLTGGIAHDFNNLLTVIVGNLEMLEARLTTKDQRELAQEALDAAELGARLTSRLLAFARRSHLEPEVVNLNTFVLGLSEMLHRTLGETISLSTSLAADLWLARVDPSQVESAIVNLAVNARDAMPNGGRLVVETQNARIDEHFAVDLEGLTPGDYVRLSVSDTGIGMPRAVQERAFEPFFTTKDTGRGTGLGLSMIYGFAKQSGGHASIYSEEGKGTTVNIYLLRHVMADAAIEANPPDAAAVSGDGECILAVEDDDRVRRLTVARLKQLGYRVLEAENGAEALGILASHPDIDLLFTDLVMPGAIGGYQLCQEARRLYPGLKALLTSGYAEELVHSNWLGGENLKVLRKPYRQAELAKAIGEALKGQ</sequence>
<evidence type="ECO:0000313" key="19">
    <source>
        <dbReference type="Proteomes" id="UP000199542"/>
    </source>
</evidence>
<dbReference type="PANTHER" id="PTHR43065">
    <property type="entry name" value="SENSOR HISTIDINE KINASE"/>
    <property type="match status" value="1"/>
</dbReference>
<dbReference type="InterPro" id="IPR036890">
    <property type="entry name" value="HATPase_C_sf"/>
</dbReference>
<dbReference type="EC" id="2.7.13.3" evidence="3"/>
<name>A0A1G4U261_9HYPH</name>
<keyword evidence="11" id="KW-0902">Two-component regulatory system</keyword>
<dbReference type="PANTHER" id="PTHR43065:SF49">
    <property type="entry name" value="HISTIDINE KINASE"/>
    <property type="match status" value="1"/>
</dbReference>
<organism evidence="18 19">
    <name type="scientific">Rhizobium mongolense subsp. loessense</name>
    <dbReference type="NCBI Taxonomy" id="158890"/>
    <lineage>
        <taxon>Bacteria</taxon>
        <taxon>Pseudomonadati</taxon>
        <taxon>Pseudomonadota</taxon>
        <taxon>Alphaproteobacteria</taxon>
        <taxon>Hyphomicrobiales</taxon>
        <taxon>Rhizobiaceae</taxon>
        <taxon>Rhizobium/Agrobacterium group</taxon>
        <taxon>Rhizobium</taxon>
    </lineage>
</organism>
<dbReference type="GO" id="GO:0006355">
    <property type="term" value="P:regulation of DNA-templated transcription"/>
    <property type="evidence" value="ECO:0007669"/>
    <property type="project" value="InterPro"/>
</dbReference>
<evidence type="ECO:0000256" key="12">
    <source>
        <dbReference type="ARBA" id="ARBA00059827"/>
    </source>
</evidence>
<feature type="domain" description="Response regulatory" evidence="16">
    <location>
        <begin position="396"/>
        <end position="512"/>
    </location>
</feature>
<accession>A0A1G4U261</accession>
<evidence type="ECO:0000256" key="4">
    <source>
        <dbReference type="ARBA" id="ARBA00022553"/>
    </source>
</evidence>
<dbReference type="GO" id="GO:0005524">
    <property type="term" value="F:ATP binding"/>
    <property type="evidence" value="ECO:0007669"/>
    <property type="project" value="UniProtKB-KW"/>
</dbReference>
<evidence type="ECO:0000256" key="13">
    <source>
        <dbReference type="ARBA" id="ARBA00070616"/>
    </source>
</evidence>
<feature type="domain" description="Histidine kinase" evidence="15">
    <location>
        <begin position="152"/>
        <end position="374"/>
    </location>
</feature>
<dbReference type="CDD" id="cd00082">
    <property type="entry name" value="HisKA"/>
    <property type="match status" value="1"/>
</dbReference>
<dbReference type="InterPro" id="IPR000014">
    <property type="entry name" value="PAS"/>
</dbReference>
<dbReference type="SUPFAM" id="SSF55785">
    <property type="entry name" value="PYP-like sensor domain (PAS domain)"/>
    <property type="match status" value="1"/>
</dbReference>
<dbReference type="InterPro" id="IPR035965">
    <property type="entry name" value="PAS-like_dom_sf"/>
</dbReference>
<evidence type="ECO:0000256" key="6">
    <source>
        <dbReference type="ARBA" id="ARBA00022679"/>
    </source>
</evidence>
<reference evidence="18 19" key="1">
    <citation type="submission" date="2016-10" db="EMBL/GenBank/DDBJ databases">
        <authorList>
            <person name="de Groot N.N."/>
        </authorList>
    </citation>
    <scope>NUCLEOTIDE SEQUENCE [LARGE SCALE GENOMIC DNA]</scope>
    <source>
        <strain evidence="18 19">CGMCC 1.3401</strain>
    </source>
</reference>
<evidence type="ECO:0000313" key="18">
    <source>
        <dbReference type="EMBL" id="SCW87763.1"/>
    </source>
</evidence>
<evidence type="ECO:0000256" key="8">
    <source>
        <dbReference type="ARBA" id="ARBA00022777"/>
    </source>
</evidence>
<dbReference type="Gene3D" id="3.30.450.20">
    <property type="entry name" value="PAS domain"/>
    <property type="match status" value="1"/>
</dbReference>
<dbReference type="CDD" id="cd18161">
    <property type="entry name" value="REC_hyHK_blue-like"/>
    <property type="match status" value="1"/>
</dbReference>
<evidence type="ECO:0000256" key="11">
    <source>
        <dbReference type="ARBA" id="ARBA00023012"/>
    </source>
</evidence>
<dbReference type="AlphaFoldDB" id="A0A1G4U261"/>
<dbReference type="Pfam" id="PF02518">
    <property type="entry name" value="HATPase_c"/>
    <property type="match status" value="1"/>
</dbReference>
<evidence type="ECO:0000259" key="16">
    <source>
        <dbReference type="PROSITE" id="PS50110"/>
    </source>
</evidence>
<keyword evidence="5" id="KW-0479">Metal-binding</keyword>
<keyword evidence="10" id="KW-0408">Iron</keyword>
<evidence type="ECO:0000256" key="7">
    <source>
        <dbReference type="ARBA" id="ARBA00022741"/>
    </source>
</evidence>
<evidence type="ECO:0000256" key="14">
    <source>
        <dbReference type="PROSITE-ProRule" id="PRU00169"/>
    </source>
</evidence>
<dbReference type="Pfam" id="PF00072">
    <property type="entry name" value="Response_reg"/>
    <property type="match status" value="1"/>
</dbReference>
<dbReference type="SMART" id="SM00388">
    <property type="entry name" value="HisKA"/>
    <property type="match status" value="1"/>
</dbReference>
<comment type="cofactor">
    <cofactor evidence="2">
        <name>heme</name>
        <dbReference type="ChEBI" id="CHEBI:30413"/>
    </cofactor>
</comment>
<keyword evidence="4 14" id="KW-0597">Phosphoprotein</keyword>
<gene>
    <name evidence="18" type="ORF">SAMN02927900_06007</name>
</gene>
<evidence type="ECO:0000256" key="3">
    <source>
        <dbReference type="ARBA" id="ARBA00012438"/>
    </source>
</evidence>
<dbReference type="PROSITE" id="PS50109">
    <property type="entry name" value="HIS_KIN"/>
    <property type="match status" value="1"/>
</dbReference>
<dbReference type="PROSITE" id="PS50110">
    <property type="entry name" value="RESPONSE_REGULATORY"/>
    <property type="match status" value="1"/>
</dbReference>
<dbReference type="InterPro" id="IPR003661">
    <property type="entry name" value="HisK_dim/P_dom"/>
</dbReference>
<evidence type="ECO:0000256" key="5">
    <source>
        <dbReference type="ARBA" id="ARBA00022617"/>
    </source>
</evidence>
<evidence type="ECO:0000256" key="10">
    <source>
        <dbReference type="ARBA" id="ARBA00023004"/>
    </source>
</evidence>
<dbReference type="EMBL" id="FMTM01000016">
    <property type="protein sequence ID" value="SCW87763.1"/>
    <property type="molecule type" value="Genomic_DNA"/>
</dbReference>
<dbReference type="InterPro" id="IPR004358">
    <property type="entry name" value="Sig_transdc_His_kin-like_C"/>
</dbReference>
<dbReference type="PROSITE" id="PS50112">
    <property type="entry name" value="PAS"/>
    <property type="match status" value="1"/>
</dbReference>
<dbReference type="Pfam" id="PF00512">
    <property type="entry name" value="HisKA"/>
    <property type="match status" value="1"/>
</dbReference>
<dbReference type="Pfam" id="PF00989">
    <property type="entry name" value="PAS"/>
    <property type="match status" value="1"/>
</dbReference>
<dbReference type="InterPro" id="IPR001789">
    <property type="entry name" value="Sig_transdc_resp-reg_receiver"/>
</dbReference>
<evidence type="ECO:0000259" key="15">
    <source>
        <dbReference type="PROSITE" id="PS50109"/>
    </source>
</evidence>
<dbReference type="NCBIfam" id="TIGR00229">
    <property type="entry name" value="sensory_box"/>
    <property type="match status" value="1"/>
</dbReference>
<dbReference type="GO" id="GO:0000155">
    <property type="term" value="F:phosphorelay sensor kinase activity"/>
    <property type="evidence" value="ECO:0007669"/>
    <property type="project" value="InterPro"/>
</dbReference>
<keyword evidence="9" id="KW-0067">ATP-binding</keyword>
<dbReference type="Gene3D" id="3.40.50.2300">
    <property type="match status" value="1"/>
</dbReference>
<protein>
    <recommendedName>
        <fullName evidence="13">Sensor protein FixL</fullName>
        <ecNumber evidence="3">2.7.13.3</ecNumber>
    </recommendedName>
</protein>
<evidence type="ECO:0000256" key="2">
    <source>
        <dbReference type="ARBA" id="ARBA00001971"/>
    </source>
</evidence>
<dbReference type="SUPFAM" id="SSF52172">
    <property type="entry name" value="CheY-like"/>
    <property type="match status" value="1"/>
</dbReference>
<keyword evidence="5" id="KW-0349">Heme</keyword>
<dbReference type="InterPro" id="IPR036097">
    <property type="entry name" value="HisK_dim/P_sf"/>
</dbReference>
<dbReference type="InterPro" id="IPR003594">
    <property type="entry name" value="HATPase_dom"/>
</dbReference>
<dbReference type="InterPro" id="IPR011006">
    <property type="entry name" value="CheY-like_superfamily"/>
</dbReference>
<dbReference type="CDD" id="cd00130">
    <property type="entry name" value="PAS"/>
    <property type="match status" value="1"/>
</dbReference>
<dbReference type="SMART" id="SM00387">
    <property type="entry name" value="HATPase_c"/>
    <property type="match status" value="1"/>
</dbReference>
<keyword evidence="6" id="KW-0808">Transferase</keyword>
<comment type="function">
    <text evidence="12">Putative oxygen sensor; modulates the activity of FixJ, a transcriptional activator of nitrogen fixation fixK gene. FixL probably acts as a kinase that phosphorylates FixJ.</text>
</comment>
<keyword evidence="8 18" id="KW-0418">Kinase</keyword>
<proteinExistence type="predicted"/>
<dbReference type="SUPFAM" id="SSF47384">
    <property type="entry name" value="Homodimeric domain of signal transducing histidine kinase"/>
    <property type="match status" value="1"/>
</dbReference>
<feature type="domain" description="PAS" evidence="17">
    <location>
        <begin position="12"/>
        <end position="82"/>
    </location>
</feature>
<keyword evidence="7" id="KW-0547">Nucleotide-binding</keyword>
<dbReference type="SUPFAM" id="SSF55874">
    <property type="entry name" value="ATPase domain of HSP90 chaperone/DNA topoisomerase II/histidine kinase"/>
    <property type="match status" value="1"/>
</dbReference>
<dbReference type="SMART" id="SM00091">
    <property type="entry name" value="PAS"/>
    <property type="match status" value="1"/>
</dbReference>
<feature type="modified residue" description="4-aspartylphosphate" evidence="14">
    <location>
        <position position="446"/>
    </location>
</feature>
<dbReference type="PRINTS" id="PR00344">
    <property type="entry name" value="BCTRLSENSOR"/>
</dbReference>
<dbReference type="RefSeq" id="WP_092588382.1">
    <property type="nucleotide sequence ID" value="NZ_FMTM01000016.1"/>
</dbReference>
<dbReference type="Proteomes" id="UP000199542">
    <property type="component" value="Unassembled WGS sequence"/>
</dbReference>
<dbReference type="Gene3D" id="3.30.565.10">
    <property type="entry name" value="Histidine kinase-like ATPase, C-terminal domain"/>
    <property type="match status" value="1"/>
</dbReference>